<dbReference type="OrthoDB" id="9785285at2"/>
<evidence type="ECO:0000259" key="3">
    <source>
        <dbReference type="PROSITE" id="PS51201"/>
    </source>
</evidence>
<keyword evidence="4" id="KW-0407">Ion channel</keyword>
<dbReference type="Pfam" id="PF02254">
    <property type="entry name" value="TrkA_N"/>
    <property type="match status" value="1"/>
</dbReference>
<dbReference type="PROSITE" id="PS51201">
    <property type="entry name" value="RCK_N"/>
    <property type="match status" value="1"/>
</dbReference>
<dbReference type="Gene3D" id="1.10.287.70">
    <property type="match status" value="1"/>
</dbReference>
<feature type="domain" description="RCK N-terminal" evidence="3">
    <location>
        <begin position="114"/>
        <end position="239"/>
    </location>
</feature>
<dbReference type="InterPro" id="IPR036291">
    <property type="entry name" value="NAD(P)-bd_dom_sf"/>
</dbReference>
<keyword evidence="2" id="KW-0812">Transmembrane</keyword>
<dbReference type="GO" id="GO:0006813">
    <property type="term" value="P:potassium ion transport"/>
    <property type="evidence" value="ECO:0007669"/>
    <property type="project" value="InterPro"/>
</dbReference>
<feature type="transmembrane region" description="Helical" evidence="2">
    <location>
        <begin position="16"/>
        <end position="37"/>
    </location>
</feature>
<dbReference type="InterPro" id="IPR003148">
    <property type="entry name" value="RCK_N"/>
</dbReference>
<dbReference type="PANTHER" id="PTHR43833:SF9">
    <property type="entry name" value="POTASSIUM CHANNEL PROTEIN YUGO-RELATED"/>
    <property type="match status" value="1"/>
</dbReference>
<dbReference type="PANTHER" id="PTHR43833">
    <property type="entry name" value="POTASSIUM CHANNEL PROTEIN 2-RELATED-RELATED"/>
    <property type="match status" value="1"/>
</dbReference>
<dbReference type="InterPro" id="IPR013099">
    <property type="entry name" value="K_chnl_dom"/>
</dbReference>
<proteinExistence type="predicted"/>
<gene>
    <name evidence="4" type="primary">yugO</name>
    <name evidence="4" type="ORF">OSO01_34240</name>
</gene>
<evidence type="ECO:0000313" key="4">
    <source>
        <dbReference type="EMBL" id="GEN88685.1"/>
    </source>
</evidence>
<dbReference type="GO" id="GO:0034220">
    <property type="term" value="P:monoatomic ion transmembrane transport"/>
    <property type="evidence" value="ECO:0007669"/>
    <property type="project" value="UniProtKB-KW"/>
</dbReference>
<evidence type="ECO:0000313" key="5">
    <source>
        <dbReference type="Proteomes" id="UP000321558"/>
    </source>
</evidence>
<dbReference type="STRING" id="582851.GCA_900162665_01445"/>
<keyword evidence="5" id="KW-1185">Reference proteome</keyword>
<dbReference type="SUPFAM" id="SSF51735">
    <property type="entry name" value="NAD(P)-binding Rossmann-fold domains"/>
    <property type="match status" value="1"/>
</dbReference>
<dbReference type="Gene3D" id="3.30.70.1450">
    <property type="entry name" value="Regulator of K+ conductance, C-terminal domain"/>
    <property type="match status" value="1"/>
</dbReference>
<dbReference type="GO" id="GO:0005886">
    <property type="term" value="C:plasma membrane"/>
    <property type="evidence" value="ECO:0007669"/>
    <property type="project" value="UniProtKB-SubCell"/>
</dbReference>
<dbReference type="RefSeq" id="WP_147211598.1">
    <property type="nucleotide sequence ID" value="NZ_BJYM01000015.1"/>
</dbReference>
<dbReference type="AlphaFoldDB" id="A0A511ZMK5"/>
<dbReference type="Pfam" id="PF07885">
    <property type="entry name" value="Ion_trans_2"/>
    <property type="match status" value="1"/>
</dbReference>
<dbReference type="Proteomes" id="UP000321558">
    <property type="component" value="Unassembled WGS sequence"/>
</dbReference>
<comment type="caution">
    <text evidence="4">The sequence shown here is derived from an EMBL/GenBank/DDBJ whole genome shotgun (WGS) entry which is preliminary data.</text>
</comment>
<name>A0A511ZMK5_9BACI</name>
<accession>A0A511ZMK5</accession>
<dbReference type="SUPFAM" id="SSF81324">
    <property type="entry name" value="Voltage-gated potassium channels"/>
    <property type="match status" value="1"/>
</dbReference>
<dbReference type="Gene3D" id="3.40.50.720">
    <property type="entry name" value="NAD(P)-binding Rossmann-like Domain"/>
    <property type="match status" value="1"/>
</dbReference>
<protein>
    <submittedName>
        <fullName evidence="4">Putative potassium channel protein YugO</fullName>
    </submittedName>
</protein>
<evidence type="ECO:0000256" key="1">
    <source>
        <dbReference type="ARBA" id="ARBA00004651"/>
    </source>
</evidence>
<feature type="transmembrane region" description="Helical" evidence="2">
    <location>
        <begin position="73"/>
        <end position="98"/>
    </location>
</feature>
<comment type="subcellular location">
    <subcellularLocation>
        <location evidence="1">Cell membrane</location>
        <topology evidence="1">Multi-pass membrane protein</topology>
    </subcellularLocation>
</comment>
<evidence type="ECO:0000256" key="2">
    <source>
        <dbReference type="SAM" id="Phobius"/>
    </source>
</evidence>
<dbReference type="EMBL" id="BJYM01000015">
    <property type="protein sequence ID" value="GEN88685.1"/>
    <property type="molecule type" value="Genomic_DNA"/>
</dbReference>
<dbReference type="InterPro" id="IPR036721">
    <property type="entry name" value="RCK_C_sf"/>
</dbReference>
<keyword evidence="2" id="KW-1133">Transmembrane helix</keyword>
<keyword evidence="4" id="KW-0406">Ion transport</keyword>
<dbReference type="SUPFAM" id="SSF116726">
    <property type="entry name" value="TrkA C-terminal domain-like"/>
    <property type="match status" value="1"/>
</dbReference>
<reference evidence="4 5" key="1">
    <citation type="submission" date="2019-07" db="EMBL/GenBank/DDBJ databases">
        <title>Whole genome shotgun sequence of Oceanobacillus sojae NBRC 105379.</title>
        <authorList>
            <person name="Hosoyama A."/>
            <person name="Uohara A."/>
            <person name="Ohji S."/>
            <person name="Ichikawa N."/>
        </authorList>
    </citation>
    <scope>NUCLEOTIDE SEQUENCE [LARGE SCALE GENOMIC DNA]</scope>
    <source>
        <strain evidence="4 5">NBRC 105379</strain>
    </source>
</reference>
<sequence length="332" mass="37520">MNERFLKLLYYRIPNILKLLLLVIISLSLFGYLIYLIEPQRFPTLLDGIWWALITGATVGYGDYVPVTLPGRLIAACLVLTGGGLIAFYIASISTTAIKREKNSQEGKLAFHGTNHYIFVGFNEQTRQLIDLIIHHYSDKKIVIIDQTLTNLAYTKLPVHYIKGNAAEDTTLHMANIKAASCIFVAADNQKSDYESDTHAILTTIAIRGNNRDIPVILEILTKKQIDNAARAGATTIIRSNDFMSSLFFHELDPEIQATPFEDIYHLLIQHKFIHQPVPDSLIGKTYLEAVTPFLEKGFLIIGVLREKEYILHPKTTFILHEKDTLINLANR</sequence>
<keyword evidence="2" id="KW-0472">Membrane</keyword>
<keyword evidence="4" id="KW-0813">Transport</keyword>
<dbReference type="InterPro" id="IPR050721">
    <property type="entry name" value="Trk_Ktr_HKT_K-transport"/>
</dbReference>
<organism evidence="4 5">
    <name type="scientific">Oceanobacillus sojae</name>
    <dbReference type="NCBI Taxonomy" id="582851"/>
    <lineage>
        <taxon>Bacteria</taxon>
        <taxon>Bacillati</taxon>
        <taxon>Bacillota</taxon>
        <taxon>Bacilli</taxon>
        <taxon>Bacillales</taxon>
        <taxon>Bacillaceae</taxon>
        <taxon>Oceanobacillus</taxon>
    </lineage>
</organism>